<dbReference type="Gene3D" id="3.40.1580.10">
    <property type="entry name" value="SMI1/KNR4-like"/>
    <property type="match status" value="1"/>
</dbReference>
<comment type="caution">
    <text evidence="2">The sequence shown here is derived from an EMBL/GenBank/DDBJ whole genome shotgun (WGS) entry which is preliminary data.</text>
</comment>
<evidence type="ECO:0000259" key="1">
    <source>
        <dbReference type="SMART" id="SM00860"/>
    </source>
</evidence>
<keyword evidence="3" id="KW-1185">Reference proteome</keyword>
<accession>A0AAV5QUF6</accession>
<dbReference type="InterPro" id="IPR051873">
    <property type="entry name" value="KNR4/SMI1_regulator"/>
</dbReference>
<dbReference type="RefSeq" id="XP_064855028.1">
    <property type="nucleotide sequence ID" value="XM_064998956.1"/>
</dbReference>
<organism evidence="2 3">
    <name type="scientific">Saccharomycopsis crataegensis</name>
    <dbReference type="NCBI Taxonomy" id="43959"/>
    <lineage>
        <taxon>Eukaryota</taxon>
        <taxon>Fungi</taxon>
        <taxon>Dikarya</taxon>
        <taxon>Ascomycota</taxon>
        <taxon>Saccharomycotina</taxon>
        <taxon>Saccharomycetes</taxon>
        <taxon>Saccharomycopsidaceae</taxon>
        <taxon>Saccharomycopsis</taxon>
    </lineage>
</organism>
<dbReference type="SUPFAM" id="SSF160631">
    <property type="entry name" value="SMI1/KNR4-like"/>
    <property type="match status" value="1"/>
</dbReference>
<dbReference type="AlphaFoldDB" id="A0AAV5QUF6"/>
<dbReference type="InterPro" id="IPR037883">
    <property type="entry name" value="Knr4/Smi1-like_sf"/>
</dbReference>
<dbReference type="PANTHER" id="PTHR47432">
    <property type="entry name" value="CELL WALL ASSEMBLY REGULATOR SMI1"/>
    <property type="match status" value="1"/>
</dbReference>
<gene>
    <name evidence="2" type="ORF">DASC09_053570</name>
</gene>
<feature type="domain" description="Knr4/Smi1-like" evidence="1">
    <location>
        <begin position="37"/>
        <end position="176"/>
    </location>
</feature>
<dbReference type="SMART" id="SM00860">
    <property type="entry name" value="SMI1_KNR4"/>
    <property type="match status" value="1"/>
</dbReference>
<protein>
    <recommendedName>
        <fullName evidence="1">Knr4/Smi1-like domain-containing protein</fullName>
    </recommendedName>
</protein>
<dbReference type="GeneID" id="90076007"/>
<dbReference type="InterPro" id="IPR018958">
    <property type="entry name" value="Knr4/Smi1-like_dom"/>
</dbReference>
<evidence type="ECO:0000313" key="3">
    <source>
        <dbReference type="Proteomes" id="UP001360560"/>
    </source>
</evidence>
<sequence>MAIKTVEESWKIIESWLKEMAKSDGNYSKVLDALNPPATDEQIKDLEQKLNGIELPKSYIQALKTHNGIANETSFFNSGVSFLPIEDVNVQWKIWWDLLQDGTFDDMDDSGVHIEGVQPVWYDAKWIPFTHNGGGDHLCIDLNPTKDGQIGQIIEMWHDDGDRSKLALSFEEYFSKFADELVGGKYSVDEYGLIHEDD</sequence>
<dbReference type="PANTHER" id="PTHR47432:SF1">
    <property type="entry name" value="CELL WALL ASSEMBLY REGULATOR SMI1"/>
    <property type="match status" value="1"/>
</dbReference>
<dbReference type="Pfam" id="PF09346">
    <property type="entry name" value="SMI1_KNR4"/>
    <property type="match status" value="1"/>
</dbReference>
<name>A0AAV5QUF6_9ASCO</name>
<dbReference type="EMBL" id="BTFZ01000013">
    <property type="protein sequence ID" value="GMM38032.1"/>
    <property type="molecule type" value="Genomic_DNA"/>
</dbReference>
<proteinExistence type="predicted"/>
<reference evidence="2 3" key="1">
    <citation type="journal article" date="2023" name="Elife">
        <title>Identification of key yeast species and microbe-microbe interactions impacting larval growth of Drosophila in the wild.</title>
        <authorList>
            <person name="Mure A."/>
            <person name="Sugiura Y."/>
            <person name="Maeda R."/>
            <person name="Honda K."/>
            <person name="Sakurai N."/>
            <person name="Takahashi Y."/>
            <person name="Watada M."/>
            <person name="Katoh T."/>
            <person name="Gotoh A."/>
            <person name="Gotoh Y."/>
            <person name="Taniguchi I."/>
            <person name="Nakamura K."/>
            <person name="Hayashi T."/>
            <person name="Katayama T."/>
            <person name="Uemura T."/>
            <person name="Hattori Y."/>
        </authorList>
    </citation>
    <scope>NUCLEOTIDE SEQUENCE [LARGE SCALE GENOMIC DNA]</scope>
    <source>
        <strain evidence="2 3">SC-9</strain>
    </source>
</reference>
<evidence type="ECO:0000313" key="2">
    <source>
        <dbReference type="EMBL" id="GMM38032.1"/>
    </source>
</evidence>
<dbReference type="Proteomes" id="UP001360560">
    <property type="component" value="Unassembled WGS sequence"/>
</dbReference>